<evidence type="ECO:0000313" key="2">
    <source>
        <dbReference type="Proteomes" id="UP001470752"/>
    </source>
</evidence>
<dbReference type="NCBIfam" id="TIGR03893">
    <property type="entry name" value="lant_SP_1948"/>
    <property type="match status" value="1"/>
</dbReference>
<protein>
    <submittedName>
        <fullName evidence="1">Lichenicidin A2 family type 2 lantibiotic</fullName>
    </submittedName>
</protein>
<dbReference type="InterPro" id="IPR010133">
    <property type="entry name" value="Bacteriocin_signal_seq"/>
</dbReference>
<name>A0ABV1CJ63_9FIRM</name>
<accession>A0ABV1CJ63</accession>
<reference evidence="1 2" key="1">
    <citation type="submission" date="2024-04" db="EMBL/GenBank/DDBJ databases">
        <title>Human intestinal bacterial collection.</title>
        <authorList>
            <person name="Pauvert C."/>
            <person name="Hitch T.C.A."/>
            <person name="Clavel T."/>
        </authorList>
    </citation>
    <scope>NUCLEOTIDE SEQUENCE [LARGE SCALE GENOMIC DNA]</scope>
    <source>
        <strain evidence="1 2">CLA-AA-H161</strain>
    </source>
</reference>
<proteinExistence type="predicted"/>
<dbReference type="NCBIfam" id="TIGR01847">
    <property type="entry name" value="bacteriocin_sig"/>
    <property type="match status" value="1"/>
</dbReference>
<dbReference type="RefSeq" id="WP_144167516.1">
    <property type="nucleotide sequence ID" value="NZ_JBBNFW010000098.1"/>
</dbReference>
<gene>
    <name evidence="1" type="ORF">AAAX94_02715</name>
</gene>
<evidence type="ECO:0000313" key="1">
    <source>
        <dbReference type="EMBL" id="MEQ2411955.1"/>
    </source>
</evidence>
<comment type="caution">
    <text evidence="1">The sequence shown here is derived from an EMBL/GenBank/DDBJ whole genome shotgun (WGS) entry which is preliminary data.</text>
</comment>
<dbReference type="InterPro" id="IPR027632">
    <property type="entry name" value="Lant_2_A2"/>
</dbReference>
<sequence length="57" mass="6239">MNKKNVVGESMRELSHNELNEIYGGDDPTVSPRSTFICSALFTAVGSYLTTAILCKE</sequence>
<organism evidence="1 2">
    <name type="scientific">Blautia acetigignens</name>
    <dbReference type="NCBI Taxonomy" id="2981783"/>
    <lineage>
        <taxon>Bacteria</taxon>
        <taxon>Bacillati</taxon>
        <taxon>Bacillota</taxon>
        <taxon>Clostridia</taxon>
        <taxon>Lachnospirales</taxon>
        <taxon>Lachnospiraceae</taxon>
        <taxon>Blautia</taxon>
    </lineage>
</organism>
<dbReference type="Proteomes" id="UP001470752">
    <property type="component" value="Unassembled WGS sequence"/>
</dbReference>
<dbReference type="EMBL" id="JBBNFW010000098">
    <property type="protein sequence ID" value="MEQ2411955.1"/>
    <property type="molecule type" value="Genomic_DNA"/>
</dbReference>
<keyword evidence="2" id="KW-1185">Reference proteome</keyword>